<comment type="catalytic activity">
    <reaction evidence="6 7">
        <text>L-glutamate 5-semialdehyde + phosphate + NADP(+) = L-glutamyl 5-phosphate + NADPH + H(+)</text>
        <dbReference type="Rhea" id="RHEA:19541"/>
        <dbReference type="ChEBI" id="CHEBI:15378"/>
        <dbReference type="ChEBI" id="CHEBI:43474"/>
        <dbReference type="ChEBI" id="CHEBI:57783"/>
        <dbReference type="ChEBI" id="CHEBI:58066"/>
        <dbReference type="ChEBI" id="CHEBI:58274"/>
        <dbReference type="ChEBI" id="CHEBI:58349"/>
        <dbReference type="EC" id="1.2.1.41"/>
    </reaction>
</comment>
<dbReference type="InterPro" id="IPR016163">
    <property type="entry name" value="Ald_DH_C"/>
</dbReference>
<dbReference type="NCBIfam" id="NF001221">
    <property type="entry name" value="PRK00197.1"/>
    <property type="match status" value="1"/>
</dbReference>
<organism evidence="9 10">
    <name type="scientific">Kribbella solani</name>
    <dbReference type="NCBI Taxonomy" id="236067"/>
    <lineage>
        <taxon>Bacteria</taxon>
        <taxon>Bacillati</taxon>
        <taxon>Actinomycetota</taxon>
        <taxon>Actinomycetes</taxon>
        <taxon>Propionibacteriales</taxon>
        <taxon>Kribbellaceae</taxon>
        <taxon>Kribbella</taxon>
    </lineage>
</organism>
<dbReference type="AlphaFoldDB" id="A0A841DP09"/>
<dbReference type="PROSITE" id="PS01223">
    <property type="entry name" value="PROA"/>
    <property type="match status" value="1"/>
</dbReference>
<keyword evidence="3 7" id="KW-0641">Proline biosynthesis</keyword>
<gene>
    <name evidence="7" type="primary">proA</name>
    <name evidence="9" type="ORF">HDA44_002972</name>
</gene>
<dbReference type="GO" id="GO:0055129">
    <property type="term" value="P:L-proline biosynthetic process"/>
    <property type="evidence" value="ECO:0007669"/>
    <property type="project" value="UniProtKB-UniRule"/>
</dbReference>
<keyword evidence="4 7" id="KW-0521">NADP</keyword>
<dbReference type="SUPFAM" id="SSF53720">
    <property type="entry name" value="ALDH-like"/>
    <property type="match status" value="1"/>
</dbReference>
<comment type="similarity">
    <text evidence="7">Belongs to the gamma-glutamyl phosphate reductase family.</text>
</comment>
<dbReference type="HAMAP" id="MF_00412">
    <property type="entry name" value="ProA"/>
    <property type="match status" value="1"/>
</dbReference>
<dbReference type="InterPro" id="IPR020593">
    <property type="entry name" value="G-glutamylP_reductase_CS"/>
</dbReference>
<feature type="domain" description="Aldehyde dehydrogenase" evidence="8">
    <location>
        <begin position="5"/>
        <end position="284"/>
    </location>
</feature>
<dbReference type="InterPro" id="IPR000965">
    <property type="entry name" value="GPR_dom"/>
</dbReference>
<comment type="function">
    <text evidence="7">Catalyzes the NADPH-dependent reduction of L-glutamate 5-phosphate into L-glutamate 5-semialdehyde and phosphate. The product spontaneously undergoes cyclization to form 1-pyrroline-5-carboxylate.</text>
</comment>
<dbReference type="GO" id="GO:0004350">
    <property type="term" value="F:glutamate-5-semialdehyde dehydrogenase activity"/>
    <property type="evidence" value="ECO:0007669"/>
    <property type="project" value="UniProtKB-UniRule"/>
</dbReference>
<dbReference type="Pfam" id="PF00171">
    <property type="entry name" value="Aldedh"/>
    <property type="match status" value="1"/>
</dbReference>
<dbReference type="GO" id="GO:0005737">
    <property type="term" value="C:cytoplasm"/>
    <property type="evidence" value="ECO:0007669"/>
    <property type="project" value="UniProtKB-SubCell"/>
</dbReference>
<comment type="pathway">
    <text evidence="1 7">Amino-acid biosynthesis; L-proline biosynthesis; L-glutamate 5-semialdehyde from L-glutamate: step 2/2.</text>
</comment>
<protein>
    <recommendedName>
        <fullName evidence="7">Gamma-glutamyl phosphate reductase</fullName>
        <shortName evidence="7">GPR</shortName>
        <ecNumber evidence="7">1.2.1.41</ecNumber>
    </recommendedName>
    <alternativeName>
        <fullName evidence="7">Glutamate-5-semialdehyde dehydrogenase</fullName>
    </alternativeName>
    <alternativeName>
        <fullName evidence="7">Glutamyl-gamma-semialdehyde dehydrogenase</fullName>
        <shortName evidence="7">GSA dehydrogenase</shortName>
    </alternativeName>
</protein>
<name>A0A841DP09_9ACTN</name>
<evidence type="ECO:0000256" key="7">
    <source>
        <dbReference type="HAMAP-Rule" id="MF_00412"/>
    </source>
</evidence>
<comment type="subcellular location">
    <subcellularLocation>
        <location evidence="7">Cytoplasm</location>
    </subcellularLocation>
</comment>
<dbReference type="Gene3D" id="3.40.605.10">
    <property type="entry name" value="Aldehyde Dehydrogenase, Chain A, domain 1"/>
    <property type="match status" value="1"/>
</dbReference>
<evidence type="ECO:0000256" key="4">
    <source>
        <dbReference type="ARBA" id="ARBA00022857"/>
    </source>
</evidence>
<dbReference type="Proteomes" id="UP000558997">
    <property type="component" value="Unassembled WGS sequence"/>
</dbReference>
<keyword evidence="2 7" id="KW-0028">Amino-acid biosynthesis</keyword>
<evidence type="ECO:0000259" key="8">
    <source>
        <dbReference type="Pfam" id="PF00171"/>
    </source>
</evidence>
<reference evidence="9 10" key="1">
    <citation type="submission" date="2020-08" db="EMBL/GenBank/DDBJ databases">
        <title>Sequencing the genomes of 1000 actinobacteria strains.</title>
        <authorList>
            <person name="Klenk H.-P."/>
        </authorList>
    </citation>
    <scope>NUCLEOTIDE SEQUENCE [LARGE SCALE GENOMIC DNA]</scope>
    <source>
        <strain evidence="9 10">DSM 17294</strain>
    </source>
</reference>
<evidence type="ECO:0000256" key="6">
    <source>
        <dbReference type="ARBA" id="ARBA00049024"/>
    </source>
</evidence>
<dbReference type="GO" id="GO:0050661">
    <property type="term" value="F:NADP binding"/>
    <property type="evidence" value="ECO:0007669"/>
    <property type="project" value="InterPro"/>
</dbReference>
<dbReference type="RefSeq" id="WP_184834743.1">
    <property type="nucleotide sequence ID" value="NZ_BAAAVN010000006.1"/>
</dbReference>
<dbReference type="Gene3D" id="3.40.309.10">
    <property type="entry name" value="Aldehyde Dehydrogenase, Chain A, domain 2"/>
    <property type="match status" value="1"/>
</dbReference>
<dbReference type="PIRSF" id="PIRSF000151">
    <property type="entry name" value="GPR"/>
    <property type="match status" value="1"/>
</dbReference>
<dbReference type="FunFam" id="3.40.309.10:FF:000006">
    <property type="entry name" value="Gamma-glutamyl phosphate reductase"/>
    <property type="match status" value="1"/>
</dbReference>
<keyword evidence="10" id="KW-1185">Reference proteome</keyword>
<accession>A0A841DP09</accession>
<dbReference type="EMBL" id="JACHNF010000001">
    <property type="protein sequence ID" value="MBB5979631.1"/>
    <property type="molecule type" value="Genomic_DNA"/>
</dbReference>
<dbReference type="PANTHER" id="PTHR11063">
    <property type="entry name" value="GLUTAMATE SEMIALDEHYDE DEHYDROGENASE"/>
    <property type="match status" value="1"/>
</dbReference>
<dbReference type="CDD" id="cd07079">
    <property type="entry name" value="ALDH_F18-19_ProA-GPR"/>
    <property type="match status" value="1"/>
</dbReference>
<evidence type="ECO:0000256" key="2">
    <source>
        <dbReference type="ARBA" id="ARBA00022605"/>
    </source>
</evidence>
<sequence>MSEIIELARRARVASYVLAEASRAAKDAALHAMAAALRANTDAIVAANAKDVAAAREAGTPESTVDRLALDPARVDAMAAGLEQLAGLNDPVGEVVRGYTLPNGLELRQVRVPFGVVGIIYEARPNVTADAAGICLKSGNAVLLRGSSSAAASNSAIIAVLRDAAETSGLPADVVQGVPTDRAAVKELMQARGLVDVLIPRGGAGLIQTVVSESTVPVIETGVGNCHVYIDADADLELGLEILLNSKIQRPSVCNAAESLLVHAAVADEFLARALPALAQAGVTVHGDPKVVAAGNDSAVVAADEDDFGTEYNSLDLSAAVVDSLEAAVQHIRRYSSGHTDAIVTRSQSAARRFTQAVDSAAVVVNASTRFTDGGEYGFGAEIGISTQKLHARGPMGLPEMTSTKYIVTGEGQLRT</sequence>
<evidence type="ECO:0000256" key="3">
    <source>
        <dbReference type="ARBA" id="ARBA00022650"/>
    </source>
</evidence>
<dbReference type="InterPro" id="IPR012134">
    <property type="entry name" value="Glu-5-SA_DH"/>
</dbReference>
<dbReference type="PANTHER" id="PTHR11063:SF8">
    <property type="entry name" value="DELTA-1-PYRROLINE-5-CARBOXYLATE SYNTHASE"/>
    <property type="match status" value="1"/>
</dbReference>
<keyword evidence="7" id="KW-0963">Cytoplasm</keyword>
<dbReference type="InterPro" id="IPR016162">
    <property type="entry name" value="Ald_DH_N"/>
</dbReference>
<evidence type="ECO:0000313" key="9">
    <source>
        <dbReference type="EMBL" id="MBB5979631.1"/>
    </source>
</evidence>
<keyword evidence="5 7" id="KW-0560">Oxidoreductase</keyword>
<dbReference type="InterPro" id="IPR016161">
    <property type="entry name" value="Ald_DH/histidinol_DH"/>
</dbReference>
<dbReference type="NCBIfam" id="TIGR00407">
    <property type="entry name" value="proA"/>
    <property type="match status" value="1"/>
</dbReference>
<dbReference type="UniPathway" id="UPA00098">
    <property type="reaction ID" value="UER00360"/>
</dbReference>
<dbReference type="EC" id="1.2.1.41" evidence="7"/>
<evidence type="ECO:0000256" key="5">
    <source>
        <dbReference type="ARBA" id="ARBA00023002"/>
    </source>
</evidence>
<evidence type="ECO:0000256" key="1">
    <source>
        <dbReference type="ARBA" id="ARBA00004985"/>
    </source>
</evidence>
<evidence type="ECO:0000313" key="10">
    <source>
        <dbReference type="Proteomes" id="UP000558997"/>
    </source>
</evidence>
<proteinExistence type="inferred from homology"/>
<comment type="caution">
    <text evidence="9">The sequence shown here is derived from an EMBL/GenBank/DDBJ whole genome shotgun (WGS) entry which is preliminary data.</text>
</comment>
<dbReference type="InterPro" id="IPR015590">
    <property type="entry name" value="Aldehyde_DH_dom"/>
</dbReference>